<dbReference type="EMBL" id="VSRR010030335">
    <property type="protein sequence ID" value="MPC69998.1"/>
    <property type="molecule type" value="Genomic_DNA"/>
</dbReference>
<protein>
    <submittedName>
        <fullName evidence="2">Uncharacterized protein</fullName>
    </submittedName>
</protein>
<evidence type="ECO:0000313" key="2">
    <source>
        <dbReference type="EMBL" id="MPC69998.1"/>
    </source>
</evidence>
<sequence length="316" mass="34752">MKDTPRPASAPPSGHCGGECNNAKTNIDTGPGEEHNAWLAHRHKEQAPIRSTVLSITRLIPLGPQPHLFSLKPWPAPFPSPSPRPAVIRPSHRPQSENKAAWGLASIRSANMLSQEVLTRAGDLRLLLIMRHPDRPQLLPSLKTDSGRLAINMLSALPSEILRLAGGCIGQGAAAAPPPHPLHRLRGTDGGREGGERVNLATRSLDELPYFSMPRRFTSTKRTIDNKRSSVPPQFPSLFQDPHKSAVGQLINPKNSVWGTTYTLLYPVLPRRPALSRCSSSRHPPLIIRFRGRAQKLRLTGALNNKKATHFLYENS</sequence>
<evidence type="ECO:0000313" key="3">
    <source>
        <dbReference type="Proteomes" id="UP000324222"/>
    </source>
</evidence>
<comment type="caution">
    <text evidence="2">The sequence shown here is derived from an EMBL/GenBank/DDBJ whole genome shotgun (WGS) entry which is preliminary data.</text>
</comment>
<evidence type="ECO:0000256" key="1">
    <source>
        <dbReference type="SAM" id="MobiDB-lite"/>
    </source>
</evidence>
<name>A0A5B7HMP6_PORTR</name>
<organism evidence="2 3">
    <name type="scientific">Portunus trituberculatus</name>
    <name type="common">Swimming crab</name>
    <name type="synonym">Neptunus trituberculatus</name>
    <dbReference type="NCBI Taxonomy" id="210409"/>
    <lineage>
        <taxon>Eukaryota</taxon>
        <taxon>Metazoa</taxon>
        <taxon>Ecdysozoa</taxon>
        <taxon>Arthropoda</taxon>
        <taxon>Crustacea</taxon>
        <taxon>Multicrustacea</taxon>
        <taxon>Malacostraca</taxon>
        <taxon>Eumalacostraca</taxon>
        <taxon>Eucarida</taxon>
        <taxon>Decapoda</taxon>
        <taxon>Pleocyemata</taxon>
        <taxon>Brachyura</taxon>
        <taxon>Eubrachyura</taxon>
        <taxon>Portunoidea</taxon>
        <taxon>Portunidae</taxon>
        <taxon>Portuninae</taxon>
        <taxon>Portunus</taxon>
    </lineage>
</organism>
<gene>
    <name evidence="2" type="ORF">E2C01_064232</name>
</gene>
<keyword evidence="3" id="KW-1185">Reference proteome</keyword>
<proteinExistence type="predicted"/>
<dbReference type="Proteomes" id="UP000324222">
    <property type="component" value="Unassembled WGS sequence"/>
</dbReference>
<accession>A0A5B7HMP6</accession>
<reference evidence="2 3" key="1">
    <citation type="submission" date="2019-05" db="EMBL/GenBank/DDBJ databases">
        <title>Another draft genome of Portunus trituberculatus and its Hox gene families provides insights of decapod evolution.</title>
        <authorList>
            <person name="Jeong J.-H."/>
            <person name="Song I."/>
            <person name="Kim S."/>
            <person name="Choi T."/>
            <person name="Kim D."/>
            <person name="Ryu S."/>
            <person name="Kim W."/>
        </authorList>
    </citation>
    <scope>NUCLEOTIDE SEQUENCE [LARGE SCALE GENOMIC DNA]</scope>
    <source>
        <tissue evidence="2">Muscle</tissue>
    </source>
</reference>
<dbReference type="AlphaFoldDB" id="A0A5B7HMP6"/>
<feature type="region of interest" description="Disordered" evidence="1">
    <location>
        <begin position="1"/>
        <end position="33"/>
    </location>
</feature>